<evidence type="ECO:0000256" key="3">
    <source>
        <dbReference type="SAM" id="MobiDB-lite"/>
    </source>
</evidence>
<keyword evidence="6" id="KW-1185">Reference proteome</keyword>
<dbReference type="AlphaFoldDB" id="A0A7I7XK58"/>
<dbReference type="EMBL" id="AP022610">
    <property type="protein sequence ID" value="BBZ29588.1"/>
    <property type="molecule type" value="Genomic_DNA"/>
</dbReference>
<feature type="compositionally biased region" description="Acidic residues" evidence="3">
    <location>
        <begin position="10"/>
        <end position="34"/>
    </location>
</feature>
<dbReference type="PANTHER" id="PTHR37042:SF4">
    <property type="entry name" value="OUTER MEMBRANE PROTEIN RV1973"/>
    <property type="match status" value="1"/>
</dbReference>
<keyword evidence="2 4" id="KW-0472">Membrane</keyword>
<dbReference type="RefSeq" id="WP_163740258.1">
    <property type="nucleotide sequence ID" value="NZ_AP022610.1"/>
</dbReference>
<feature type="transmembrane region" description="Helical" evidence="4">
    <location>
        <begin position="51"/>
        <end position="73"/>
    </location>
</feature>
<evidence type="ECO:0008006" key="7">
    <source>
        <dbReference type="Google" id="ProtNLM"/>
    </source>
</evidence>
<sequence length="208" mass="21957">MTDDRGTDTEPTDAEAEPTDAEAEAEPAETDPTEAETQPAETEPAANRWRLVTAAVLGVLLLASAGLASWLYFYQFRPDQQTDAAVAAQTVKAADDGAVALLSYAPDTMDKDFAAAKAHLTGGFLDYYSQFTHDIVTPAVQQKAVKTSATIVQSAASEVHPTSATVLVFLNQTTTSKENPNGSFTASSVKVGLTKVGDAWLISAFDPV</sequence>
<dbReference type="PANTHER" id="PTHR37042">
    <property type="entry name" value="OUTER MEMBRANE PROTEIN RV1973"/>
    <property type="match status" value="1"/>
</dbReference>
<dbReference type="GO" id="GO:0016020">
    <property type="term" value="C:membrane"/>
    <property type="evidence" value="ECO:0007669"/>
    <property type="project" value="UniProtKB-SubCell"/>
</dbReference>
<dbReference type="KEGG" id="mmag:MMAD_38830"/>
<keyword evidence="4" id="KW-0812">Transmembrane</keyword>
<feature type="region of interest" description="Disordered" evidence="3">
    <location>
        <begin position="1"/>
        <end position="46"/>
    </location>
</feature>
<dbReference type="Proteomes" id="UP000466517">
    <property type="component" value="Chromosome"/>
</dbReference>
<reference evidence="5 6" key="1">
    <citation type="journal article" date="2019" name="Emerg. Microbes Infect.">
        <title>Comprehensive subspecies identification of 175 nontuberculous mycobacteria species based on 7547 genomic profiles.</title>
        <authorList>
            <person name="Matsumoto Y."/>
            <person name="Kinjo T."/>
            <person name="Motooka D."/>
            <person name="Nabeya D."/>
            <person name="Jung N."/>
            <person name="Uechi K."/>
            <person name="Horii T."/>
            <person name="Iida T."/>
            <person name="Fujita J."/>
            <person name="Nakamura S."/>
        </authorList>
    </citation>
    <scope>NUCLEOTIDE SEQUENCE [LARGE SCALE GENOMIC DNA]</scope>
    <source>
        <strain evidence="5 6">JCM 13574</strain>
    </source>
</reference>
<evidence type="ECO:0000313" key="5">
    <source>
        <dbReference type="EMBL" id="BBZ29588.1"/>
    </source>
</evidence>
<name>A0A7I7XK58_9MYCO</name>
<feature type="compositionally biased region" description="Low complexity" evidence="3">
    <location>
        <begin position="35"/>
        <end position="46"/>
    </location>
</feature>
<evidence type="ECO:0000256" key="2">
    <source>
        <dbReference type="ARBA" id="ARBA00023136"/>
    </source>
</evidence>
<organism evidence="5 6">
    <name type="scientific">Mycolicibacterium madagascariense</name>
    <dbReference type="NCBI Taxonomy" id="212765"/>
    <lineage>
        <taxon>Bacteria</taxon>
        <taxon>Bacillati</taxon>
        <taxon>Actinomycetota</taxon>
        <taxon>Actinomycetes</taxon>
        <taxon>Mycobacteriales</taxon>
        <taxon>Mycobacteriaceae</taxon>
        <taxon>Mycolicibacterium</taxon>
    </lineage>
</organism>
<evidence type="ECO:0000313" key="6">
    <source>
        <dbReference type="Proteomes" id="UP000466517"/>
    </source>
</evidence>
<protein>
    <recommendedName>
        <fullName evidence="7">Twin-arginine translocation pathway signal</fullName>
    </recommendedName>
</protein>
<accession>A0A7I7XK58</accession>
<evidence type="ECO:0000256" key="1">
    <source>
        <dbReference type="ARBA" id="ARBA00004370"/>
    </source>
</evidence>
<evidence type="ECO:0000256" key="4">
    <source>
        <dbReference type="SAM" id="Phobius"/>
    </source>
</evidence>
<proteinExistence type="predicted"/>
<keyword evidence="4" id="KW-1133">Transmembrane helix</keyword>
<gene>
    <name evidence="5" type="ORF">MMAD_38830</name>
</gene>
<comment type="subcellular location">
    <subcellularLocation>
        <location evidence="1">Membrane</location>
    </subcellularLocation>
</comment>